<keyword evidence="2" id="KW-1185">Reference proteome</keyword>
<dbReference type="Proteomes" id="UP000828390">
    <property type="component" value="Unassembled WGS sequence"/>
</dbReference>
<dbReference type="EMBL" id="JAIWYP010000007">
    <property type="protein sequence ID" value="KAH3803130.1"/>
    <property type="molecule type" value="Genomic_DNA"/>
</dbReference>
<reference evidence="1" key="2">
    <citation type="submission" date="2020-11" db="EMBL/GenBank/DDBJ databases">
        <authorList>
            <person name="McCartney M.A."/>
            <person name="Auch B."/>
            <person name="Kono T."/>
            <person name="Mallez S."/>
            <person name="Becker A."/>
            <person name="Gohl D.M."/>
            <person name="Silverstein K.A.T."/>
            <person name="Koren S."/>
            <person name="Bechman K.B."/>
            <person name="Herman A."/>
            <person name="Abrahante J.E."/>
            <person name="Garbe J."/>
        </authorList>
    </citation>
    <scope>NUCLEOTIDE SEQUENCE</scope>
    <source>
        <strain evidence="1">Duluth1</strain>
        <tissue evidence="1">Whole animal</tissue>
    </source>
</reference>
<protein>
    <submittedName>
        <fullName evidence="1">Uncharacterized protein</fullName>
    </submittedName>
</protein>
<reference evidence="1" key="1">
    <citation type="journal article" date="2019" name="bioRxiv">
        <title>The Genome of the Zebra Mussel, Dreissena polymorpha: A Resource for Invasive Species Research.</title>
        <authorList>
            <person name="McCartney M.A."/>
            <person name="Auch B."/>
            <person name="Kono T."/>
            <person name="Mallez S."/>
            <person name="Zhang Y."/>
            <person name="Obille A."/>
            <person name="Becker A."/>
            <person name="Abrahante J.E."/>
            <person name="Garbe J."/>
            <person name="Badalamenti J.P."/>
            <person name="Herman A."/>
            <person name="Mangelson H."/>
            <person name="Liachko I."/>
            <person name="Sullivan S."/>
            <person name="Sone E.D."/>
            <person name="Koren S."/>
            <person name="Silverstein K.A.T."/>
            <person name="Beckman K.B."/>
            <person name="Gohl D.M."/>
        </authorList>
    </citation>
    <scope>NUCLEOTIDE SEQUENCE</scope>
    <source>
        <strain evidence="1">Duluth1</strain>
        <tissue evidence="1">Whole animal</tissue>
    </source>
</reference>
<organism evidence="1 2">
    <name type="scientific">Dreissena polymorpha</name>
    <name type="common">Zebra mussel</name>
    <name type="synonym">Mytilus polymorpha</name>
    <dbReference type="NCBI Taxonomy" id="45954"/>
    <lineage>
        <taxon>Eukaryota</taxon>
        <taxon>Metazoa</taxon>
        <taxon>Spiralia</taxon>
        <taxon>Lophotrochozoa</taxon>
        <taxon>Mollusca</taxon>
        <taxon>Bivalvia</taxon>
        <taxon>Autobranchia</taxon>
        <taxon>Heteroconchia</taxon>
        <taxon>Euheterodonta</taxon>
        <taxon>Imparidentia</taxon>
        <taxon>Neoheterodontei</taxon>
        <taxon>Myida</taxon>
        <taxon>Dreissenoidea</taxon>
        <taxon>Dreissenidae</taxon>
        <taxon>Dreissena</taxon>
    </lineage>
</organism>
<comment type="caution">
    <text evidence="1">The sequence shown here is derived from an EMBL/GenBank/DDBJ whole genome shotgun (WGS) entry which is preliminary data.</text>
</comment>
<proteinExistence type="predicted"/>
<name>A0A9D4FUZ6_DREPO</name>
<dbReference type="AlphaFoldDB" id="A0A9D4FUZ6"/>
<accession>A0A9D4FUZ6</accession>
<sequence length="99" mass="10995">MLASNPLFIRGPSLTHSYLSSLLVDHTRLYHLVPFTSSPNILNHTFLVGDHLNRYTVIPSVFGDHFGRYPVILFSLRDKPGRFPVISSLASGITSDATI</sequence>
<evidence type="ECO:0000313" key="1">
    <source>
        <dbReference type="EMBL" id="KAH3803130.1"/>
    </source>
</evidence>
<evidence type="ECO:0000313" key="2">
    <source>
        <dbReference type="Proteomes" id="UP000828390"/>
    </source>
</evidence>
<gene>
    <name evidence="1" type="ORF">DPMN_156832</name>
</gene>